<dbReference type="InterPro" id="IPR020846">
    <property type="entry name" value="MFS_dom"/>
</dbReference>
<keyword evidence="3 7" id="KW-0812">Transmembrane</keyword>
<accession>A0A1G9XS40</accession>
<dbReference type="STRING" id="349095.SAMN05660299_01909"/>
<sequence>MNTSRRILIATCTTCFVGPFMASSINVAIPTMASEFAVPATQLSWIITVFLLSTAATLLPCGKLSDTLGRRRSFMIGVVAFAIFTLGAACSPTVFLLTGFRAFQGIALSLVFASYLPLLLESHPSEQGKVIGISSASTYLGLSAGPFIGGILTQYVSWRAVFFFSFFALFFAYICMASIQEEWFGEQETMFDWTGSLLSMPAIICTIYGLSAFNSILVGKYMFFTGLALITVFLWHEKQISYPIVPLSLFHNLAFSMSNLASLAHYSATYAITFLLSFQLQLVLHLNAASTGFILLIHPITMSICSTRAGSLADRHEPRYIASTGMALTASCLFLFAFLPNISIPLTILLLIFLGIGAALFVTPNTSAILTAAPEKQHSIASSVLALMRILGQAISMAVVSLIFSHTTMYLSSYEQAITQGVHWSFIILSFTCFIGIFASLARGSSPKGTACKSPSVRNNKKNI</sequence>
<feature type="transmembrane region" description="Helical" evidence="7">
    <location>
        <begin position="424"/>
        <end position="442"/>
    </location>
</feature>
<feature type="transmembrane region" description="Helical" evidence="7">
    <location>
        <begin position="384"/>
        <end position="404"/>
    </location>
</feature>
<evidence type="ECO:0000256" key="6">
    <source>
        <dbReference type="SAM" id="MobiDB-lite"/>
    </source>
</evidence>
<evidence type="ECO:0000256" key="3">
    <source>
        <dbReference type="ARBA" id="ARBA00022692"/>
    </source>
</evidence>
<feature type="transmembrane region" description="Helical" evidence="7">
    <location>
        <begin position="320"/>
        <end position="338"/>
    </location>
</feature>
<dbReference type="GO" id="GO:0005886">
    <property type="term" value="C:plasma membrane"/>
    <property type="evidence" value="ECO:0007669"/>
    <property type="project" value="UniProtKB-SubCell"/>
</dbReference>
<dbReference type="Gene3D" id="1.20.1720.10">
    <property type="entry name" value="Multidrug resistance protein D"/>
    <property type="match status" value="1"/>
</dbReference>
<dbReference type="InterPro" id="IPR011701">
    <property type="entry name" value="MFS"/>
</dbReference>
<dbReference type="RefSeq" id="WP_091651100.1">
    <property type="nucleotide sequence ID" value="NZ_FNHQ01000019.1"/>
</dbReference>
<dbReference type="Proteomes" id="UP000199309">
    <property type="component" value="Unassembled WGS sequence"/>
</dbReference>
<feature type="transmembrane region" description="Helical" evidence="7">
    <location>
        <begin position="74"/>
        <end position="96"/>
    </location>
</feature>
<feature type="transmembrane region" description="Helical" evidence="7">
    <location>
        <begin position="278"/>
        <end position="300"/>
    </location>
</feature>
<evidence type="ECO:0000313" key="9">
    <source>
        <dbReference type="EMBL" id="SDM99588.1"/>
    </source>
</evidence>
<keyword evidence="4 7" id="KW-1133">Transmembrane helix</keyword>
<feature type="transmembrane region" description="Helical" evidence="7">
    <location>
        <begin position="216"/>
        <end position="235"/>
    </location>
</feature>
<dbReference type="EMBL" id="FNHQ01000019">
    <property type="protein sequence ID" value="SDM99588.1"/>
    <property type="molecule type" value="Genomic_DNA"/>
</dbReference>
<evidence type="ECO:0000256" key="2">
    <source>
        <dbReference type="ARBA" id="ARBA00022448"/>
    </source>
</evidence>
<organism evidence="9 10">
    <name type="scientific">Megasphaera paucivorans</name>
    <dbReference type="NCBI Taxonomy" id="349095"/>
    <lineage>
        <taxon>Bacteria</taxon>
        <taxon>Bacillati</taxon>
        <taxon>Bacillota</taxon>
        <taxon>Negativicutes</taxon>
        <taxon>Veillonellales</taxon>
        <taxon>Veillonellaceae</taxon>
        <taxon>Megasphaera</taxon>
    </lineage>
</organism>
<feature type="region of interest" description="Disordered" evidence="6">
    <location>
        <begin position="444"/>
        <end position="464"/>
    </location>
</feature>
<evidence type="ECO:0000313" key="10">
    <source>
        <dbReference type="Proteomes" id="UP000199309"/>
    </source>
</evidence>
<feature type="domain" description="Major facilitator superfamily (MFS) profile" evidence="8">
    <location>
        <begin position="7"/>
        <end position="448"/>
    </location>
</feature>
<evidence type="ECO:0000256" key="5">
    <source>
        <dbReference type="ARBA" id="ARBA00023136"/>
    </source>
</evidence>
<dbReference type="PANTHER" id="PTHR42718">
    <property type="entry name" value="MAJOR FACILITATOR SUPERFAMILY MULTIDRUG TRANSPORTER MFSC"/>
    <property type="match status" value="1"/>
</dbReference>
<gene>
    <name evidence="9" type="ORF">SAMN05660299_01909</name>
</gene>
<feature type="transmembrane region" description="Helical" evidence="7">
    <location>
        <begin position="43"/>
        <end position="62"/>
    </location>
</feature>
<evidence type="ECO:0000256" key="4">
    <source>
        <dbReference type="ARBA" id="ARBA00022989"/>
    </source>
</evidence>
<dbReference type="AlphaFoldDB" id="A0A1G9XS40"/>
<feature type="transmembrane region" description="Helical" evidence="7">
    <location>
        <begin position="344"/>
        <end position="363"/>
    </location>
</feature>
<dbReference type="CDD" id="cd17321">
    <property type="entry name" value="MFS_MMR_MDR_like"/>
    <property type="match status" value="1"/>
</dbReference>
<proteinExistence type="predicted"/>
<evidence type="ECO:0000259" key="8">
    <source>
        <dbReference type="PROSITE" id="PS50850"/>
    </source>
</evidence>
<keyword evidence="5 7" id="KW-0472">Membrane</keyword>
<keyword evidence="10" id="KW-1185">Reference proteome</keyword>
<dbReference type="PANTHER" id="PTHR42718:SF9">
    <property type="entry name" value="MAJOR FACILITATOR SUPERFAMILY MULTIDRUG TRANSPORTER MFSC"/>
    <property type="match status" value="1"/>
</dbReference>
<dbReference type="InterPro" id="IPR036259">
    <property type="entry name" value="MFS_trans_sf"/>
</dbReference>
<dbReference type="Gene3D" id="1.20.1250.20">
    <property type="entry name" value="MFS general substrate transporter like domains"/>
    <property type="match status" value="1"/>
</dbReference>
<dbReference type="Pfam" id="PF07690">
    <property type="entry name" value="MFS_1"/>
    <property type="match status" value="2"/>
</dbReference>
<feature type="transmembrane region" description="Helical" evidence="7">
    <location>
        <begin position="158"/>
        <end position="179"/>
    </location>
</feature>
<dbReference type="GO" id="GO:0022857">
    <property type="term" value="F:transmembrane transporter activity"/>
    <property type="evidence" value="ECO:0007669"/>
    <property type="project" value="InterPro"/>
</dbReference>
<comment type="subcellular location">
    <subcellularLocation>
        <location evidence="1">Cell membrane</location>
        <topology evidence="1">Multi-pass membrane protein</topology>
    </subcellularLocation>
</comment>
<keyword evidence="2" id="KW-0813">Transport</keyword>
<protein>
    <submittedName>
        <fullName evidence="9">Predicted arabinose efflux permease, MFS family</fullName>
    </submittedName>
</protein>
<evidence type="ECO:0000256" key="1">
    <source>
        <dbReference type="ARBA" id="ARBA00004651"/>
    </source>
</evidence>
<feature type="transmembrane region" description="Helical" evidence="7">
    <location>
        <begin position="132"/>
        <end position="152"/>
    </location>
</feature>
<name>A0A1G9XS40_9FIRM</name>
<evidence type="ECO:0000256" key="7">
    <source>
        <dbReference type="SAM" id="Phobius"/>
    </source>
</evidence>
<dbReference type="SUPFAM" id="SSF103473">
    <property type="entry name" value="MFS general substrate transporter"/>
    <property type="match status" value="1"/>
</dbReference>
<feature type="transmembrane region" description="Helical" evidence="7">
    <location>
        <begin position="191"/>
        <end position="210"/>
    </location>
</feature>
<dbReference type="PROSITE" id="PS50850">
    <property type="entry name" value="MFS"/>
    <property type="match status" value="1"/>
</dbReference>
<reference evidence="9 10" key="1">
    <citation type="submission" date="2016-10" db="EMBL/GenBank/DDBJ databases">
        <authorList>
            <person name="de Groot N.N."/>
        </authorList>
    </citation>
    <scope>NUCLEOTIDE SEQUENCE [LARGE SCALE GENOMIC DNA]</scope>
    <source>
        <strain evidence="9 10">DSM 16981</strain>
    </source>
</reference>
<dbReference type="OrthoDB" id="102502at2"/>